<feature type="signal peptide" evidence="1">
    <location>
        <begin position="1"/>
        <end position="17"/>
    </location>
</feature>
<evidence type="ECO:0000256" key="1">
    <source>
        <dbReference type="SAM" id="SignalP"/>
    </source>
</evidence>
<dbReference type="AlphaFoldDB" id="A0A7V2WV69"/>
<protein>
    <submittedName>
        <fullName evidence="2">DUF1287 domain-containing protein</fullName>
    </submittedName>
</protein>
<accession>A0A7V2WV69</accession>
<dbReference type="Pfam" id="PF06940">
    <property type="entry name" value="DUF1287"/>
    <property type="match status" value="1"/>
</dbReference>
<sequence>MALSTILSISLSASSLAASYSERLVDAAIERTYHKVTYDGSYRRISFPFGDVPKNKGVCTDVVIRAYRKLGIDLQQRVNEDMWQRFYEYPSFRKWGLLKPDSNIDHRRVPNLRSFFARNGINLPITKNANDYRPGDIVTWSISPSLPHIGIVTNLISNDLKRPIIAHNIGKGPQLEDVLFKLKITGHYRYLPG</sequence>
<feature type="chain" id="PRO_5030929719" evidence="1">
    <location>
        <begin position="18"/>
        <end position="193"/>
    </location>
</feature>
<name>A0A7V2WV69_LEUMU</name>
<evidence type="ECO:0000313" key="2">
    <source>
        <dbReference type="EMBL" id="HFC92407.1"/>
    </source>
</evidence>
<keyword evidence="1" id="KW-0732">Signal</keyword>
<reference evidence="2" key="1">
    <citation type="journal article" date="2020" name="mSystems">
        <title>Genome- and Community-Level Interaction Insights into Carbon Utilization and Element Cycling Functions of Hydrothermarchaeota in Hydrothermal Sediment.</title>
        <authorList>
            <person name="Zhou Z."/>
            <person name="Liu Y."/>
            <person name="Xu W."/>
            <person name="Pan J."/>
            <person name="Luo Z.H."/>
            <person name="Li M."/>
        </authorList>
    </citation>
    <scope>NUCLEOTIDE SEQUENCE [LARGE SCALE GENOMIC DNA]</scope>
    <source>
        <strain evidence="2">HyVt-493</strain>
    </source>
</reference>
<organism evidence="2">
    <name type="scientific">Leucothrix mucor</name>
    <dbReference type="NCBI Taxonomy" id="45248"/>
    <lineage>
        <taxon>Bacteria</taxon>
        <taxon>Pseudomonadati</taxon>
        <taxon>Pseudomonadota</taxon>
        <taxon>Gammaproteobacteria</taxon>
        <taxon>Thiotrichales</taxon>
        <taxon>Thiotrichaceae</taxon>
        <taxon>Leucothrix</taxon>
    </lineage>
</organism>
<dbReference type="InterPro" id="IPR009706">
    <property type="entry name" value="DUF1287"/>
</dbReference>
<dbReference type="EMBL" id="DRMS01000236">
    <property type="protein sequence ID" value="HFC92407.1"/>
    <property type="molecule type" value="Genomic_DNA"/>
</dbReference>
<dbReference type="PIRSF" id="PIRSF011444">
    <property type="entry name" value="DUF1287"/>
    <property type="match status" value="1"/>
</dbReference>
<gene>
    <name evidence="2" type="ORF">ENJ51_06305</name>
</gene>
<proteinExistence type="predicted"/>
<comment type="caution">
    <text evidence="2">The sequence shown here is derived from an EMBL/GenBank/DDBJ whole genome shotgun (WGS) entry which is preliminary data.</text>
</comment>
<dbReference type="Proteomes" id="UP000885750">
    <property type="component" value="Unassembled WGS sequence"/>
</dbReference>